<proteinExistence type="predicted"/>
<dbReference type="AlphaFoldDB" id="Q4SEP5"/>
<comment type="caution">
    <text evidence="3">The sequence shown here is derived from an EMBL/GenBank/DDBJ whole genome shotgun (WGS) entry which is preliminary data.</text>
</comment>
<feature type="non-terminal residue" evidence="3">
    <location>
        <position position="1"/>
    </location>
</feature>
<reference evidence="3" key="1">
    <citation type="journal article" date="2004" name="Nature">
        <title>Genome duplication in the teleost fish Tetraodon nigroviridis reveals the early vertebrate proto-karyotype.</title>
        <authorList>
            <person name="Jaillon O."/>
            <person name="Aury J.-M."/>
            <person name="Brunet F."/>
            <person name="Petit J.-L."/>
            <person name="Stange-Thomann N."/>
            <person name="Mauceli E."/>
            <person name="Bouneau L."/>
            <person name="Fischer C."/>
            <person name="Ozouf-Costaz C."/>
            <person name="Bernot A."/>
            <person name="Nicaud S."/>
            <person name="Jaffe D."/>
            <person name="Fisher S."/>
            <person name="Lutfalla G."/>
            <person name="Dossat C."/>
            <person name="Segurens B."/>
            <person name="Dasilva C."/>
            <person name="Salanoubat M."/>
            <person name="Levy M."/>
            <person name="Boudet N."/>
            <person name="Castellano S."/>
            <person name="Anthouard V."/>
            <person name="Jubin C."/>
            <person name="Castelli V."/>
            <person name="Katinka M."/>
            <person name="Vacherie B."/>
            <person name="Biemont C."/>
            <person name="Skalli Z."/>
            <person name="Cattolico L."/>
            <person name="Poulain J."/>
            <person name="De Berardinis V."/>
            <person name="Cruaud C."/>
            <person name="Duprat S."/>
            <person name="Brottier P."/>
            <person name="Coutanceau J.-P."/>
            <person name="Gouzy J."/>
            <person name="Parra G."/>
            <person name="Lardier G."/>
            <person name="Chapple C."/>
            <person name="McKernan K.J."/>
            <person name="McEwan P."/>
            <person name="Bosak S."/>
            <person name="Kellis M."/>
            <person name="Volff J.-N."/>
            <person name="Guigo R."/>
            <person name="Zody M.C."/>
            <person name="Mesirov J."/>
            <person name="Lindblad-Toh K."/>
            <person name="Birren B."/>
            <person name="Nusbaum C."/>
            <person name="Kahn D."/>
            <person name="Robinson-Rechavi M."/>
            <person name="Laudet V."/>
            <person name="Schachter V."/>
            <person name="Quetier F."/>
            <person name="Saurin W."/>
            <person name="Scarpelli C."/>
            <person name="Wincker P."/>
            <person name="Lander E.S."/>
            <person name="Weissenbach J."/>
            <person name="Roest Crollius H."/>
        </authorList>
    </citation>
    <scope>NUCLEOTIDE SEQUENCE [LARGE SCALE GENOMIC DNA]</scope>
</reference>
<evidence type="ECO:0000256" key="1">
    <source>
        <dbReference type="SAM" id="MobiDB-lite"/>
    </source>
</evidence>
<feature type="region of interest" description="Disordered" evidence="1">
    <location>
        <begin position="160"/>
        <end position="187"/>
    </location>
</feature>
<feature type="compositionally biased region" description="Acidic residues" evidence="1">
    <location>
        <begin position="163"/>
        <end position="172"/>
    </location>
</feature>
<dbReference type="InterPro" id="IPR026307">
    <property type="entry name" value="TMEM132"/>
</dbReference>
<dbReference type="OrthoDB" id="10026202at2759"/>
<gene>
    <name evidence="3" type="ORF">GSTENG00019454001</name>
</gene>
<reference evidence="3" key="2">
    <citation type="submission" date="2004-02" db="EMBL/GenBank/DDBJ databases">
        <authorList>
            <consortium name="Genoscope"/>
            <consortium name="Whitehead Institute Centre for Genome Research"/>
        </authorList>
    </citation>
    <scope>NUCLEOTIDE SEQUENCE</scope>
</reference>
<evidence type="ECO:0000313" key="3">
    <source>
        <dbReference type="EMBL" id="CAG00887.1"/>
    </source>
</evidence>
<accession>Q4SEP5</accession>
<sequence length="187" mass="19972">SPQVESPLAMDAVLGESPFSVTDDKVSITEMRVSAISGLTLSLHPSPGNSHTIVAKATGIQTLTAPKQEASLSVWMLFSDNTAAALTYFDPKDYNLNASSLDERVVSVSQEPQQRWPVLVAEGEGSGDLLRVEMTICEACQKTKRKSVIASASVYAKVRFGPEEDSEEEATTESESVADAGHQAAQL</sequence>
<name>Q4SEP5_TETNG</name>
<dbReference type="PANTHER" id="PTHR13388">
    <property type="entry name" value="DETONATOR, ISOFORM E"/>
    <property type="match status" value="1"/>
</dbReference>
<dbReference type="EMBL" id="CAAE01014615">
    <property type="protein sequence ID" value="CAG00887.1"/>
    <property type="molecule type" value="Genomic_DNA"/>
</dbReference>
<dbReference type="KEGG" id="tng:GSTEN00019454G001"/>
<organism evidence="3">
    <name type="scientific">Tetraodon nigroviridis</name>
    <name type="common">Spotted green pufferfish</name>
    <name type="synonym">Chelonodon nigroviridis</name>
    <dbReference type="NCBI Taxonomy" id="99883"/>
    <lineage>
        <taxon>Eukaryota</taxon>
        <taxon>Metazoa</taxon>
        <taxon>Chordata</taxon>
        <taxon>Craniata</taxon>
        <taxon>Vertebrata</taxon>
        <taxon>Euteleostomi</taxon>
        <taxon>Actinopterygii</taxon>
        <taxon>Neopterygii</taxon>
        <taxon>Teleostei</taxon>
        <taxon>Neoteleostei</taxon>
        <taxon>Acanthomorphata</taxon>
        <taxon>Eupercaria</taxon>
        <taxon>Tetraodontiformes</taxon>
        <taxon>Tetradontoidea</taxon>
        <taxon>Tetraodontidae</taxon>
        <taxon>Tetraodon</taxon>
    </lineage>
</organism>
<dbReference type="PANTHER" id="PTHR13388:SF7">
    <property type="entry name" value="TRANSMEMBRANE PROTEIN 132E"/>
    <property type="match status" value="1"/>
</dbReference>
<dbReference type="InterPro" id="IPR055424">
    <property type="entry name" value="Ig_TMEM132_6th"/>
</dbReference>
<protein>
    <submittedName>
        <fullName evidence="3">(spotted green pufferfish) hypothetical protein</fullName>
    </submittedName>
</protein>
<dbReference type="Pfam" id="PF23487">
    <property type="entry name" value="Ig_TMEM132_6th"/>
    <property type="match status" value="1"/>
</dbReference>
<evidence type="ECO:0000259" key="2">
    <source>
        <dbReference type="Pfam" id="PF23487"/>
    </source>
</evidence>
<feature type="domain" description="Transmembrane protein TMEM132 sixth" evidence="2">
    <location>
        <begin position="27"/>
        <end position="142"/>
    </location>
</feature>